<dbReference type="SUPFAM" id="SSF81321">
    <property type="entry name" value="Family A G protein-coupled receptor-like"/>
    <property type="match status" value="1"/>
</dbReference>
<accession>A0A401RRM2</accession>
<dbReference type="AlphaFoldDB" id="A0A401RRM2"/>
<dbReference type="PANTHER" id="PTHR24246:SF31">
    <property type="entry name" value="G-PROTEIN COUPLED BILE ACID RECEPTOR 1"/>
    <property type="match status" value="1"/>
</dbReference>
<dbReference type="PROSITE" id="PS50262">
    <property type="entry name" value="G_PROTEIN_RECEP_F1_2"/>
    <property type="match status" value="1"/>
</dbReference>
<keyword evidence="4 12" id="KW-1133">Transmembrane helix</keyword>
<dbReference type="EMBL" id="BEZZ01001943">
    <property type="protein sequence ID" value="GCC20790.1"/>
    <property type="molecule type" value="Genomic_DNA"/>
</dbReference>
<name>A0A401RRM2_CHIPU</name>
<dbReference type="InterPro" id="IPR017452">
    <property type="entry name" value="GPCR_Rhodpsn_7TM"/>
</dbReference>
<organism evidence="14 15">
    <name type="scientific">Chiloscyllium punctatum</name>
    <name type="common">Brownbanded bambooshark</name>
    <name type="synonym">Hemiscyllium punctatum</name>
    <dbReference type="NCBI Taxonomy" id="137246"/>
    <lineage>
        <taxon>Eukaryota</taxon>
        <taxon>Metazoa</taxon>
        <taxon>Chordata</taxon>
        <taxon>Craniata</taxon>
        <taxon>Vertebrata</taxon>
        <taxon>Chondrichthyes</taxon>
        <taxon>Elasmobranchii</taxon>
        <taxon>Galeomorphii</taxon>
        <taxon>Galeoidea</taxon>
        <taxon>Orectolobiformes</taxon>
        <taxon>Hemiscylliidae</taxon>
        <taxon>Chiloscyllium</taxon>
    </lineage>
</organism>
<evidence type="ECO:0000259" key="13">
    <source>
        <dbReference type="PROSITE" id="PS50262"/>
    </source>
</evidence>
<keyword evidence="9" id="KW-0325">Glycoprotein</keyword>
<dbReference type="Pfam" id="PF00001">
    <property type="entry name" value="7tm_1"/>
    <property type="match status" value="1"/>
</dbReference>
<dbReference type="GO" id="GO:0005886">
    <property type="term" value="C:plasma membrane"/>
    <property type="evidence" value="ECO:0007669"/>
    <property type="project" value="UniProtKB-SubCell"/>
</dbReference>
<dbReference type="GO" id="GO:0038182">
    <property type="term" value="F:G protein-coupled bile acid receptor activity"/>
    <property type="evidence" value="ECO:0007669"/>
    <property type="project" value="TreeGrafter"/>
</dbReference>
<evidence type="ECO:0000256" key="3">
    <source>
        <dbReference type="ARBA" id="ARBA00022692"/>
    </source>
</evidence>
<evidence type="ECO:0000256" key="4">
    <source>
        <dbReference type="ARBA" id="ARBA00022989"/>
    </source>
</evidence>
<proteinExistence type="predicted"/>
<feature type="transmembrane region" description="Helical" evidence="12">
    <location>
        <begin position="88"/>
        <end position="115"/>
    </location>
</feature>
<evidence type="ECO:0000256" key="8">
    <source>
        <dbReference type="ARBA" id="ARBA00023170"/>
    </source>
</evidence>
<reference evidence="14 15" key="1">
    <citation type="journal article" date="2018" name="Nat. Ecol. Evol.">
        <title>Shark genomes provide insights into elasmobranch evolution and the origin of vertebrates.</title>
        <authorList>
            <person name="Hara Y"/>
            <person name="Yamaguchi K"/>
            <person name="Onimaru K"/>
            <person name="Kadota M"/>
            <person name="Koyanagi M"/>
            <person name="Keeley SD"/>
            <person name="Tatsumi K"/>
            <person name="Tanaka K"/>
            <person name="Motone F"/>
            <person name="Kageyama Y"/>
            <person name="Nozu R"/>
            <person name="Adachi N"/>
            <person name="Nishimura O"/>
            <person name="Nakagawa R"/>
            <person name="Tanegashima C"/>
            <person name="Kiyatake I"/>
            <person name="Matsumoto R"/>
            <person name="Murakumo K"/>
            <person name="Nishida K"/>
            <person name="Terakita A"/>
            <person name="Kuratani S"/>
            <person name="Sato K"/>
            <person name="Hyodo S Kuraku.S."/>
        </authorList>
    </citation>
    <scope>NUCLEOTIDE SEQUENCE [LARGE SCALE GENOMIC DNA]</scope>
</reference>
<comment type="subcellular location">
    <subcellularLocation>
        <location evidence="1">Cell membrane</location>
        <topology evidence="1">Multi-pass membrane protein</topology>
    </subcellularLocation>
</comment>
<evidence type="ECO:0000256" key="7">
    <source>
        <dbReference type="ARBA" id="ARBA00023157"/>
    </source>
</evidence>
<keyword evidence="3 12" id="KW-0812">Transmembrane</keyword>
<evidence type="ECO:0000256" key="9">
    <source>
        <dbReference type="ARBA" id="ARBA00023180"/>
    </source>
</evidence>
<evidence type="ECO:0000256" key="12">
    <source>
        <dbReference type="SAM" id="Phobius"/>
    </source>
</evidence>
<comment type="caution">
    <text evidence="14">The sequence shown here is derived from an EMBL/GenBank/DDBJ whole genome shotgun (WGS) entry which is preliminary data.</text>
</comment>
<feature type="transmembrane region" description="Helical" evidence="12">
    <location>
        <begin position="60"/>
        <end position="82"/>
    </location>
</feature>
<keyword evidence="7" id="KW-1015">Disulfide bond</keyword>
<dbReference type="Proteomes" id="UP000287033">
    <property type="component" value="Unassembled WGS sequence"/>
</dbReference>
<sequence>MNDSLDEECFNISNPDTCLASQMALITLIAAPLSSIIIVGNLVIMVGIIGNKSLHNPTNYYFLSLLLAGLATGIILPSIPMMNFKSEFAFQICFFFHLFPNFIFLAFLSNLLVVHYDRYICIISPFQYAVSWIHKYVPIVIFTAWLLPLLFASLPLFGWNNWNPGAPHCYFKWIFLPAYIYLEMYGLLIPSILAITAMTSQVLHVARKQMKAIKKMHRAVHSDSASLEKQLDFKYTKCVVMLFITFLVCWVPYIVFIHVSFFVKNSGSRTRIILSCLGTSSAAFVPFILVFNNKEYFKLWRNVFRRVCQMCGNDASVN</sequence>
<evidence type="ECO:0000256" key="10">
    <source>
        <dbReference type="ARBA" id="ARBA00023224"/>
    </source>
</evidence>
<feature type="transmembrane region" description="Helical" evidence="12">
    <location>
        <begin position="272"/>
        <end position="291"/>
    </location>
</feature>
<dbReference type="PANTHER" id="PTHR24246">
    <property type="entry name" value="OLFACTORY RECEPTOR AND ADENOSINE RECEPTOR"/>
    <property type="match status" value="1"/>
</dbReference>
<evidence type="ECO:0000313" key="15">
    <source>
        <dbReference type="Proteomes" id="UP000287033"/>
    </source>
</evidence>
<feature type="transmembrane region" description="Helical" evidence="12">
    <location>
        <begin position="239"/>
        <end position="260"/>
    </location>
</feature>
<keyword evidence="15" id="KW-1185">Reference proteome</keyword>
<dbReference type="OrthoDB" id="8817982at2759"/>
<evidence type="ECO:0000313" key="14">
    <source>
        <dbReference type="EMBL" id="GCC20790.1"/>
    </source>
</evidence>
<dbReference type="Gene3D" id="1.20.1070.10">
    <property type="entry name" value="Rhodopsin 7-helix transmembrane proteins"/>
    <property type="match status" value="1"/>
</dbReference>
<evidence type="ECO:0000256" key="6">
    <source>
        <dbReference type="ARBA" id="ARBA00023136"/>
    </source>
</evidence>
<evidence type="ECO:0000256" key="2">
    <source>
        <dbReference type="ARBA" id="ARBA00022475"/>
    </source>
</evidence>
<feature type="domain" description="G-protein coupled receptors family 1 profile" evidence="13">
    <location>
        <begin position="40"/>
        <end position="289"/>
    </location>
</feature>
<evidence type="ECO:0000256" key="1">
    <source>
        <dbReference type="ARBA" id="ARBA00004651"/>
    </source>
</evidence>
<dbReference type="STRING" id="137246.A0A401RRM2"/>
<keyword evidence="6 12" id="KW-0472">Membrane</keyword>
<evidence type="ECO:0000256" key="5">
    <source>
        <dbReference type="ARBA" id="ARBA00023040"/>
    </source>
</evidence>
<dbReference type="InterPro" id="IPR000276">
    <property type="entry name" value="GPCR_Rhodpsn"/>
</dbReference>
<evidence type="ECO:0000256" key="11">
    <source>
        <dbReference type="ARBA" id="ARBA00040522"/>
    </source>
</evidence>
<keyword evidence="8" id="KW-0675">Receptor</keyword>
<keyword evidence="10" id="KW-0807">Transducer</keyword>
<feature type="transmembrane region" description="Helical" evidence="12">
    <location>
        <begin position="136"/>
        <end position="158"/>
    </location>
</feature>
<dbReference type="OMA" id="ACWVPYL"/>
<dbReference type="PRINTS" id="PR00237">
    <property type="entry name" value="GPCRRHODOPSN"/>
</dbReference>
<keyword evidence="5" id="KW-0297">G-protein coupled receptor</keyword>
<feature type="transmembrane region" description="Helical" evidence="12">
    <location>
        <begin position="23"/>
        <end position="48"/>
    </location>
</feature>
<gene>
    <name evidence="14" type="ORF">chiPu_0019358</name>
</gene>
<protein>
    <recommendedName>
        <fullName evidence="11">G-protein coupled bile acid receptor 1</fullName>
    </recommendedName>
</protein>
<feature type="transmembrane region" description="Helical" evidence="12">
    <location>
        <begin position="178"/>
        <end position="206"/>
    </location>
</feature>
<keyword evidence="2" id="KW-1003">Cell membrane</keyword>